<name>A0A6N0HWD3_9GAMM</name>
<dbReference type="Proteomes" id="UP000509658">
    <property type="component" value="Chromosome"/>
</dbReference>
<evidence type="ECO:0000313" key="3">
    <source>
        <dbReference type="Proteomes" id="UP000509658"/>
    </source>
</evidence>
<evidence type="ECO:0000256" key="1">
    <source>
        <dbReference type="SAM" id="MobiDB-lite"/>
    </source>
</evidence>
<dbReference type="EMBL" id="CP054491">
    <property type="protein sequence ID" value="QKQ26673.1"/>
    <property type="molecule type" value="Genomic_DNA"/>
</dbReference>
<keyword evidence="3" id="KW-1185">Reference proteome</keyword>
<sequence length="81" mass="9524">MESMMQFKAEYISLEDRLRLRIRKGETEFLVWLTRRYTRLLLEVLEKVGDATDDKTEESSKKRSSLQSVKEAIKASNVMPL</sequence>
<gene>
    <name evidence="2" type="ORF">HUE57_10575</name>
</gene>
<protein>
    <submittedName>
        <fullName evidence="2">Uncharacterized protein</fullName>
    </submittedName>
</protein>
<dbReference type="AlphaFoldDB" id="A0A6N0HWD3"/>
<dbReference type="KEGG" id="rev:HUE57_10575"/>
<accession>A0A6N0HWD3</accession>
<feature type="compositionally biased region" description="Basic and acidic residues" evidence="1">
    <location>
        <begin position="51"/>
        <end position="61"/>
    </location>
</feature>
<feature type="region of interest" description="Disordered" evidence="1">
    <location>
        <begin position="51"/>
        <end position="81"/>
    </location>
</feature>
<dbReference type="RefSeq" id="WP_174673137.1">
    <property type="nucleotide sequence ID" value="NZ_CP054491.1"/>
</dbReference>
<evidence type="ECO:0000313" key="2">
    <source>
        <dbReference type="EMBL" id="QKQ26673.1"/>
    </source>
</evidence>
<organism evidence="2 3">
    <name type="scientific">Candidatus Reidiella endopervernicosa</name>
    <dbReference type="NCBI Taxonomy" id="2738883"/>
    <lineage>
        <taxon>Bacteria</taxon>
        <taxon>Pseudomonadati</taxon>
        <taxon>Pseudomonadota</taxon>
        <taxon>Gammaproteobacteria</taxon>
        <taxon>Candidatus Reidiella</taxon>
    </lineage>
</organism>
<reference evidence="2 3" key="1">
    <citation type="submission" date="2020-05" db="EMBL/GenBank/DDBJ databases">
        <title>Horizontal transmission and recombination maintain forever young bacterial symbiont genomes.</title>
        <authorList>
            <person name="Russell S.L."/>
            <person name="Pepper-Tunick E."/>
            <person name="Svedberg J."/>
            <person name="Byrne A."/>
            <person name="Ruelas Castillo J."/>
            <person name="Vollmers C."/>
            <person name="Beinart R.A."/>
            <person name="Corbett-Detig R."/>
        </authorList>
    </citation>
    <scope>NUCLEOTIDE SEQUENCE [LARGE SCALE GENOMIC DNA]</scope>
    <source>
        <strain evidence="2">Santa_Monica_outfall</strain>
    </source>
</reference>
<proteinExistence type="predicted"/>